<sequence>VQRRGSMIPQRRSSRTPRERIVTNCLLYQNVGELQHVIKQSAKERLLLERQVAQLHR</sequence>
<reference evidence="1 2" key="1">
    <citation type="journal article" date="2020" name="Cell">
        <title>Large-Scale Comparative Analyses of Tick Genomes Elucidate Their Genetic Diversity and Vector Capacities.</title>
        <authorList>
            <consortium name="Tick Genome and Microbiome Consortium (TIGMIC)"/>
            <person name="Jia N."/>
            <person name="Wang J."/>
            <person name="Shi W."/>
            <person name="Du L."/>
            <person name="Sun Y."/>
            <person name="Zhan W."/>
            <person name="Jiang J.F."/>
            <person name="Wang Q."/>
            <person name="Zhang B."/>
            <person name="Ji P."/>
            <person name="Bell-Sakyi L."/>
            <person name="Cui X.M."/>
            <person name="Yuan T.T."/>
            <person name="Jiang B.G."/>
            <person name="Yang W.F."/>
            <person name="Lam T.T."/>
            <person name="Chang Q.C."/>
            <person name="Ding S.J."/>
            <person name="Wang X.J."/>
            <person name="Zhu J.G."/>
            <person name="Ruan X.D."/>
            <person name="Zhao L."/>
            <person name="Wei J.T."/>
            <person name="Ye R.Z."/>
            <person name="Que T.C."/>
            <person name="Du C.H."/>
            <person name="Zhou Y.H."/>
            <person name="Cheng J.X."/>
            <person name="Dai P.F."/>
            <person name="Guo W.B."/>
            <person name="Han X.H."/>
            <person name="Huang E.J."/>
            <person name="Li L.F."/>
            <person name="Wei W."/>
            <person name="Gao Y.C."/>
            <person name="Liu J.Z."/>
            <person name="Shao H.Z."/>
            <person name="Wang X."/>
            <person name="Wang C.C."/>
            <person name="Yang T.C."/>
            <person name="Huo Q.B."/>
            <person name="Li W."/>
            <person name="Chen H.Y."/>
            <person name="Chen S.E."/>
            <person name="Zhou L.G."/>
            <person name="Ni X.B."/>
            <person name="Tian J.H."/>
            <person name="Sheng Y."/>
            <person name="Liu T."/>
            <person name="Pan Y.S."/>
            <person name="Xia L.Y."/>
            <person name="Li J."/>
            <person name="Zhao F."/>
            <person name="Cao W.C."/>
        </authorList>
    </citation>
    <scope>NUCLEOTIDE SEQUENCE [LARGE SCALE GENOMIC DNA]</scope>
    <source>
        <strain evidence="1">Iper-2018</strain>
    </source>
</reference>
<dbReference type="EMBL" id="JABSTQ010011471">
    <property type="protein sequence ID" value="KAG0410956.1"/>
    <property type="molecule type" value="Genomic_DNA"/>
</dbReference>
<dbReference type="Proteomes" id="UP000805193">
    <property type="component" value="Unassembled WGS sequence"/>
</dbReference>
<keyword evidence="2" id="KW-1185">Reference proteome</keyword>
<protein>
    <submittedName>
        <fullName evidence="1">Uncharacterized protein</fullName>
    </submittedName>
</protein>
<comment type="caution">
    <text evidence="1">The sequence shown here is derived from an EMBL/GenBank/DDBJ whole genome shotgun (WGS) entry which is preliminary data.</text>
</comment>
<gene>
    <name evidence="1" type="ORF">HPB47_011931</name>
</gene>
<organism evidence="1 2">
    <name type="scientific">Ixodes persulcatus</name>
    <name type="common">Taiga tick</name>
    <dbReference type="NCBI Taxonomy" id="34615"/>
    <lineage>
        <taxon>Eukaryota</taxon>
        <taxon>Metazoa</taxon>
        <taxon>Ecdysozoa</taxon>
        <taxon>Arthropoda</taxon>
        <taxon>Chelicerata</taxon>
        <taxon>Arachnida</taxon>
        <taxon>Acari</taxon>
        <taxon>Parasitiformes</taxon>
        <taxon>Ixodida</taxon>
        <taxon>Ixodoidea</taxon>
        <taxon>Ixodidae</taxon>
        <taxon>Ixodinae</taxon>
        <taxon>Ixodes</taxon>
    </lineage>
</organism>
<evidence type="ECO:0000313" key="1">
    <source>
        <dbReference type="EMBL" id="KAG0410956.1"/>
    </source>
</evidence>
<proteinExistence type="predicted"/>
<feature type="non-terminal residue" evidence="1">
    <location>
        <position position="1"/>
    </location>
</feature>
<name>A0AC60NV96_IXOPE</name>
<feature type="non-terminal residue" evidence="1">
    <location>
        <position position="57"/>
    </location>
</feature>
<accession>A0AC60NV96</accession>
<evidence type="ECO:0000313" key="2">
    <source>
        <dbReference type="Proteomes" id="UP000805193"/>
    </source>
</evidence>